<protein>
    <submittedName>
        <fullName evidence="1">DciA family protein</fullName>
    </submittedName>
</protein>
<dbReference type="RefSeq" id="WP_251260138.1">
    <property type="nucleotide sequence ID" value="NZ_JAMQGP010000001.1"/>
</dbReference>
<dbReference type="AlphaFoldDB" id="A0AA41W4U0"/>
<organism evidence="1 2">
    <name type="scientific">Echinimonas agarilytica</name>
    <dbReference type="NCBI Taxonomy" id="1215918"/>
    <lineage>
        <taxon>Bacteria</taxon>
        <taxon>Pseudomonadati</taxon>
        <taxon>Pseudomonadota</taxon>
        <taxon>Gammaproteobacteria</taxon>
        <taxon>Alteromonadales</taxon>
        <taxon>Echinimonadaceae</taxon>
        <taxon>Echinimonas</taxon>
    </lineage>
</organism>
<comment type="caution">
    <text evidence="1">The sequence shown here is derived from an EMBL/GenBank/DDBJ whole genome shotgun (WGS) entry which is preliminary data.</text>
</comment>
<dbReference type="Proteomes" id="UP001165393">
    <property type="component" value="Unassembled WGS sequence"/>
</dbReference>
<evidence type="ECO:0000313" key="2">
    <source>
        <dbReference type="Proteomes" id="UP001165393"/>
    </source>
</evidence>
<gene>
    <name evidence="1" type="ORF">NAF29_03740</name>
</gene>
<proteinExistence type="predicted"/>
<accession>A0AA41W4U0</accession>
<keyword evidence="2" id="KW-1185">Reference proteome</keyword>
<evidence type="ECO:0000313" key="1">
    <source>
        <dbReference type="EMBL" id="MCM2678786.1"/>
    </source>
</evidence>
<dbReference type="InterPro" id="IPR007922">
    <property type="entry name" value="DciA-like"/>
</dbReference>
<sequence length="154" mass="17642">MRRFKPIAVDELLQNSPQQIGQLFVRSRQLQQLQNRVRKALDDELAPHCQVISMHHGILTLEVDNPVWQWRLNMHRNAIVTTLRQQGMLSLSQIESKVSPKHSQAKAVSDSGYVVNREITQQSASDLRDLAERVPEPLKSKLLKLAEHEKTKPA</sequence>
<dbReference type="Pfam" id="PF05258">
    <property type="entry name" value="DciA"/>
    <property type="match status" value="1"/>
</dbReference>
<dbReference type="EMBL" id="JAMQGP010000001">
    <property type="protein sequence ID" value="MCM2678786.1"/>
    <property type="molecule type" value="Genomic_DNA"/>
</dbReference>
<reference evidence="1 2" key="1">
    <citation type="journal article" date="2013" name="Antonie Van Leeuwenhoek">
        <title>Echinimonas agarilytica gen. nov., sp. nov., a new gammaproteobacterium isolated from the sea urchin Strongylocentrotus intermedius.</title>
        <authorList>
            <person name="Nedashkovskaya O.I."/>
            <person name="Stenkova A.M."/>
            <person name="Zhukova N.V."/>
            <person name="Van Trappen S."/>
            <person name="Lee J.S."/>
            <person name="Kim S.B."/>
        </authorList>
    </citation>
    <scope>NUCLEOTIDE SEQUENCE [LARGE SCALE GENOMIC DNA]</scope>
    <source>
        <strain evidence="1 2">KMM 6351</strain>
    </source>
</reference>
<name>A0AA41W4U0_9GAMM</name>